<evidence type="ECO:0000313" key="1">
    <source>
        <dbReference type="EMBL" id="GII56093.1"/>
    </source>
</evidence>
<name>A0A8J3V3G6_9ACTN</name>
<dbReference type="RefSeq" id="WP_203946269.1">
    <property type="nucleotide sequence ID" value="NZ_BOOR01000033.1"/>
</dbReference>
<accession>A0A8J3V3G6</accession>
<evidence type="ECO:0000313" key="2">
    <source>
        <dbReference type="Proteomes" id="UP000605992"/>
    </source>
</evidence>
<comment type="caution">
    <text evidence="1">The sequence shown here is derived from an EMBL/GenBank/DDBJ whole genome shotgun (WGS) entry which is preliminary data.</text>
</comment>
<protein>
    <submittedName>
        <fullName evidence="1">Uncharacterized protein</fullName>
    </submittedName>
</protein>
<proteinExistence type="predicted"/>
<sequence length="131" mass="14198">MIDYAYERLSQQRYKEPEEAIAAAAEALEAIAITMQEGEESGHHAMYASYARLHQEALEGLAELRSWYEPELGLGRRAVGTVPDLADVSKLGGLICDVLLNIATQGADSDAQLNLLNAAARAARLRDLLAS</sequence>
<dbReference type="EMBL" id="BOOR01000033">
    <property type="protein sequence ID" value="GII56093.1"/>
    <property type="molecule type" value="Genomic_DNA"/>
</dbReference>
<reference evidence="1" key="1">
    <citation type="submission" date="2021-01" db="EMBL/GenBank/DDBJ databases">
        <title>Whole genome shotgun sequence of Planotetraspora thailandica NBRC 104271.</title>
        <authorList>
            <person name="Komaki H."/>
            <person name="Tamura T."/>
        </authorList>
    </citation>
    <scope>NUCLEOTIDE SEQUENCE</scope>
    <source>
        <strain evidence="1">NBRC 104271</strain>
    </source>
</reference>
<gene>
    <name evidence="1" type="ORF">Pth03_44820</name>
</gene>
<dbReference type="AlphaFoldDB" id="A0A8J3V3G6"/>
<keyword evidence="2" id="KW-1185">Reference proteome</keyword>
<dbReference type="Proteomes" id="UP000605992">
    <property type="component" value="Unassembled WGS sequence"/>
</dbReference>
<organism evidence="1 2">
    <name type="scientific">Planotetraspora thailandica</name>
    <dbReference type="NCBI Taxonomy" id="487172"/>
    <lineage>
        <taxon>Bacteria</taxon>
        <taxon>Bacillati</taxon>
        <taxon>Actinomycetota</taxon>
        <taxon>Actinomycetes</taxon>
        <taxon>Streptosporangiales</taxon>
        <taxon>Streptosporangiaceae</taxon>
        <taxon>Planotetraspora</taxon>
    </lineage>
</organism>